<evidence type="ECO:0000256" key="3">
    <source>
        <dbReference type="ARBA" id="ARBA00022737"/>
    </source>
</evidence>
<evidence type="ECO:0000313" key="7">
    <source>
        <dbReference type="EMBL" id="EHB18284.1"/>
    </source>
</evidence>
<dbReference type="eggNOG" id="KOG3616">
    <property type="taxonomic scope" value="Eukaryota"/>
</dbReference>
<dbReference type="InParanoid" id="G5C9S3"/>
<evidence type="ECO:0000256" key="2">
    <source>
        <dbReference type="ARBA" id="ARBA00022574"/>
    </source>
</evidence>
<dbReference type="GO" id="GO:0030992">
    <property type="term" value="C:intraciliary transport particle B"/>
    <property type="evidence" value="ECO:0007669"/>
    <property type="project" value="TreeGrafter"/>
</dbReference>
<evidence type="ECO:0000256" key="6">
    <source>
        <dbReference type="SAM" id="MobiDB-lite"/>
    </source>
</evidence>
<accession>G5C9S3</accession>
<dbReference type="STRING" id="10181.G5C9S3"/>
<dbReference type="PANTHER" id="PTHR15722:SF2">
    <property type="entry name" value="INTRAFLAGELLAR TRANSPORT PROTEIN 172 HOMOLOG"/>
    <property type="match status" value="1"/>
</dbReference>
<dbReference type="PANTHER" id="PTHR15722">
    <property type="entry name" value="IFT140/172-RELATED"/>
    <property type="match status" value="1"/>
</dbReference>
<name>G5C9S3_HETGA</name>
<reference evidence="7 8" key="1">
    <citation type="journal article" date="2011" name="Nature">
        <title>Genome sequencing reveals insights into physiology and longevity of the naked mole rat.</title>
        <authorList>
            <person name="Kim E.B."/>
            <person name="Fang X."/>
            <person name="Fushan A.A."/>
            <person name="Huang Z."/>
            <person name="Lobanov A.V."/>
            <person name="Han L."/>
            <person name="Marino S.M."/>
            <person name="Sun X."/>
            <person name="Turanov A.A."/>
            <person name="Yang P."/>
            <person name="Yim S.H."/>
            <person name="Zhao X."/>
            <person name="Kasaikina M.V."/>
            <person name="Stoletzki N."/>
            <person name="Peng C."/>
            <person name="Polak P."/>
            <person name="Xiong Z."/>
            <person name="Kiezun A."/>
            <person name="Zhu Y."/>
            <person name="Chen Y."/>
            <person name="Kryukov G.V."/>
            <person name="Zhang Q."/>
            <person name="Peshkin L."/>
            <person name="Yang L."/>
            <person name="Bronson R.T."/>
            <person name="Buffenstein R."/>
            <person name="Wang B."/>
            <person name="Han C."/>
            <person name="Li Q."/>
            <person name="Chen L."/>
            <person name="Zhao W."/>
            <person name="Sunyaev S.R."/>
            <person name="Park T.J."/>
            <person name="Zhang G."/>
            <person name="Wang J."/>
            <person name="Gladyshev V.N."/>
        </authorList>
    </citation>
    <scope>NUCLEOTIDE SEQUENCE [LARGE SCALE GENOMIC DNA]</scope>
</reference>
<sequence>MNGRLEEQKGGKRAACCQNALPSNAGSTQRTTQPHRAESCFTSRPEQQEDHALNQTDLDLIPSSGTLCGAVEQSDCCLRRSIYRNKFELTCVGPRQVIVKNLASGTHVVLKSHHGYEVEEVKILGKEHYLVVHIADMLLLGDLNTNRLSEVAWQGSGGNEKYFFKNENDDIIGLERGRGKTQVMVTEGVTIAAYTLDEGLIESGPAIDDGNYTRATAFLETLEMTPETEAMWKTLSKLALEARQLHIAERPEPHFSLQGGEGTDFSQVRACLAMLEKNCTLAERIFLEQIAEELYIKGDWTKDAIDMYAQAGHWEQAHKLAMECVRLEDVLVLYITQAQEMERQGKDLEAERLYVTVEEPDLAITMFKKHKLYDDMILMYTVTCTSTWTRDCDLSSPSHFELSSERDCDLSSPRYCGISSQSHCKLASPRDCDLSEGLRTLLTDRL</sequence>
<keyword evidence="7" id="KW-0282">Flagellum</keyword>
<keyword evidence="4" id="KW-0969">Cilium</keyword>
<dbReference type="Proteomes" id="UP000006813">
    <property type="component" value="Unassembled WGS sequence"/>
</dbReference>
<keyword evidence="2" id="KW-0853">WD repeat</keyword>
<evidence type="ECO:0000313" key="8">
    <source>
        <dbReference type="Proteomes" id="UP000006813"/>
    </source>
</evidence>
<keyword evidence="3" id="KW-0677">Repeat</keyword>
<organism evidence="7 8">
    <name type="scientific">Heterocephalus glaber</name>
    <name type="common">Naked mole rat</name>
    <dbReference type="NCBI Taxonomy" id="10181"/>
    <lineage>
        <taxon>Eukaryota</taxon>
        <taxon>Metazoa</taxon>
        <taxon>Chordata</taxon>
        <taxon>Craniata</taxon>
        <taxon>Vertebrata</taxon>
        <taxon>Euteleostomi</taxon>
        <taxon>Mammalia</taxon>
        <taxon>Eutheria</taxon>
        <taxon>Euarchontoglires</taxon>
        <taxon>Glires</taxon>
        <taxon>Rodentia</taxon>
        <taxon>Hystricomorpha</taxon>
        <taxon>Bathyergidae</taxon>
        <taxon>Heterocephalus</taxon>
    </lineage>
</organism>
<gene>
    <name evidence="7" type="ORF">GW7_18572</name>
</gene>
<dbReference type="GO" id="GO:0042073">
    <property type="term" value="P:intraciliary transport"/>
    <property type="evidence" value="ECO:0007669"/>
    <property type="project" value="TreeGrafter"/>
</dbReference>
<keyword evidence="5" id="KW-0966">Cell projection</keyword>
<comment type="subcellular location">
    <subcellularLocation>
        <location evidence="1">Cell projection</location>
        <location evidence="1">Cilium</location>
    </subcellularLocation>
</comment>
<dbReference type="AlphaFoldDB" id="G5C9S3"/>
<feature type="region of interest" description="Disordered" evidence="6">
    <location>
        <begin position="24"/>
        <end position="48"/>
    </location>
</feature>
<dbReference type="GO" id="GO:0005930">
    <property type="term" value="C:axoneme"/>
    <property type="evidence" value="ECO:0007669"/>
    <property type="project" value="TreeGrafter"/>
</dbReference>
<evidence type="ECO:0000256" key="4">
    <source>
        <dbReference type="ARBA" id="ARBA00023069"/>
    </source>
</evidence>
<dbReference type="EMBL" id="JH174071">
    <property type="protein sequence ID" value="EHB18284.1"/>
    <property type="molecule type" value="Genomic_DNA"/>
</dbReference>
<dbReference type="GO" id="GO:0036064">
    <property type="term" value="C:ciliary basal body"/>
    <property type="evidence" value="ECO:0007669"/>
    <property type="project" value="TreeGrafter"/>
</dbReference>
<proteinExistence type="predicted"/>
<evidence type="ECO:0000256" key="1">
    <source>
        <dbReference type="ARBA" id="ARBA00004138"/>
    </source>
</evidence>
<evidence type="ECO:0000256" key="5">
    <source>
        <dbReference type="ARBA" id="ARBA00023273"/>
    </source>
</evidence>
<protein>
    <submittedName>
        <fullName evidence="7">Intraflagellar transport protein 172-like protein</fullName>
    </submittedName>
</protein>
<feature type="compositionally biased region" description="Polar residues" evidence="6">
    <location>
        <begin position="24"/>
        <end position="45"/>
    </location>
</feature>